<evidence type="ECO:0000313" key="1">
    <source>
        <dbReference type="EMBL" id="STC77547.1"/>
    </source>
</evidence>
<sequence>MKLPDWRNHIRQAVADDGFWVGIANENGEPFMEVPPFESLKFPRNRMAVSEFELTLHAPADTPIKDELIADGIGVQDEAGRLVPAKGPTRMLIVEVPGRPRLAYFITHATISGAAAPDTLVIKGVDAVDCLAFWPGPSIPLEVQNARFQTFREDASGITYKTPRKLARAPFAAAADGYTMRGRARSVIRDFVDDSLKSVNRLMGWEGDEHAVVDYGGSADSSAEIYLRTSDDYVLDTIAAPLKNAGLYLRVDMWWPGDDPVVVRGGGTKSWPRPMLIIRIDEMKEAT</sequence>
<dbReference type="RefSeq" id="WP_115021854.1">
    <property type="nucleotide sequence ID" value="NZ_CP069533.1"/>
</dbReference>
<proteinExistence type="predicted"/>
<dbReference type="EMBL" id="UFXP01000001">
    <property type="protein sequence ID" value="STC77547.1"/>
    <property type="molecule type" value="Genomic_DNA"/>
</dbReference>
<gene>
    <name evidence="1" type="ORF">NCTC10289_01289</name>
</gene>
<protein>
    <submittedName>
        <fullName evidence="1">Immunity-specific protein</fullName>
    </submittedName>
</protein>
<accession>A0A376CY07</accession>
<name>A0A376CY07_9CORY</name>
<evidence type="ECO:0000313" key="2">
    <source>
        <dbReference type="Proteomes" id="UP000254287"/>
    </source>
</evidence>
<reference evidence="1 2" key="1">
    <citation type="submission" date="2018-06" db="EMBL/GenBank/DDBJ databases">
        <authorList>
            <consortium name="Pathogen Informatics"/>
            <person name="Doyle S."/>
        </authorList>
    </citation>
    <scope>NUCLEOTIDE SEQUENCE [LARGE SCALE GENOMIC DNA]</scope>
    <source>
        <strain evidence="1 2">NCTC10289</strain>
    </source>
</reference>
<dbReference type="AlphaFoldDB" id="A0A376CY07"/>
<dbReference type="Proteomes" id="UP000254287">
    <property type="component" value="Unassembled WGS sequence"/>
</dbReference>
<organism evidence="1 2">
    <name type="scientific">Corynebacterium minutissimum</name>
    <dbReference type="NCBI Taxonomy" id="38301"/>
    <lineage>
        <taxon>Bacteria</taxon>
        <taxon>Bacillati</taxon>
        <taxon>Actinomycetota</taxon>
        <taxon>Actinomycetes</taxon>
        <taxon>Mycobacteriales</taxon>
        <taxon>Corynebacteriaceae</taxon>
        <taxon>Corynebacterium</taxon>
    </lineage>
</organism>